<feature type="domain" description="Eph LBD" evidence="27">
    <location>
        <begin position="26"/>
        <end position="206"/>
    </location>
</feature>
<dbReference type="SMART" id="SM01411">
    <property type="entry name" value="Ephrin_rec_like"/>
    <property type="match status" value="1"/>
</dbReference>
<dbReference type="GO" id="GO:0005524">
    <property type="term" value="F:ATP binding"/>
    <property type="evidence" value="ECO:0007669"/>
    <property type="project" value="UniProtKB-UniRule"/>
</dbReference>
<evidence type="ECO:0000256" key="3">
    <source>
        <dbReference type="ARBA" id="ARBA00022475"/>
    </source>
</evidence>
<dbReference type="EMBL" id="AFYH01120058">
    <property type="status" value="NOT_ANNOTATED_CDS"/>
    <property type="molecule type" value="Genomic_DNA"/>
</dbReference>
<keyword evidence="15" id="KW-0675">Receptor</keyword>
<dbReference type="Gene3D" id="2.60.120.260">
    <property type="entry name" value="Galactose-binding domain-like"/>
    <property type="match status" value="1"/>
</dbReference>
<dbReference type="InterPro" id="IPR027936">
    <property type="entry name" value="Eph_TM"/>
</dbReference>
<protein>
    <recommendedName>
        <fullName evidence="2">receptor protein-tyrosine kinase</fullName>
        <ecNumber evidence="2">2.7.10.1</ecNumber>
    </recommendedName>
</protein>
<dbReference type="InterPro" id="IPR001245">
    <property type="entry name" value="Ser-Thr/Tyr_kinase_cat_dom"/>
</dbReference>
<feature type="transmembrane region" description="Helical" evidence="23">
    <location>
        <begin position="914"/>
        <end position="932"/>
    </location>
</feature>
<dbReference type="EMBL" id="AFYH01120050">
    <property type="status" value="NOT_ANNOTATED_CDS"/>
    <property type="molecule type" value="Genomic_DNA"/>
</dbReference>
<dbReference type="Ensembl" id="ENSLACT00000014928.1">
    <property type="protein sequence ID" value="ENSLACP00000014824.1"/>
    <property type="gene ID" value="ENSLACG00000013051.1"/>
</dbReference>
<dbReference type="SUPFAM" id="SSF49785">
    <property type="entry name" value="Galactose-binding domain-like"/>
    <property type="match status" value="1"/>
</dbReference>
<dbReference type="Gene3D" id="2.60.40.1770">
    <property type="entry name" value="ephrin a2 ectodomain"/>
    <property type="match status" value="1"/>
</dbReference>
<dbReference type="GeneTree" id="ENSGT00940000160786"/>
<proteinExistence type="predicted"/>
<evidence type="ECO:0000256" key="9">
    <source>
        <dbReference type="ARBA" id="ARBA00022777"/>
    </source>
</evidence>
<evidence type="ECO:0000256" key="18">
    <source>
        <dbReference type="PIRSR" id="PIRSR000666-1"/>
    </source>
</evidence>
<evidence type="ECO:0000256" key="8">
    <source>
        <dbReference type="ARBA" id="ARBA00022741"/>
    </source>
</evidence>
<feature type="region of interest" description="Disordered" evidence="22">
    <location>
        <begin position="819"/>
        <end position="838"/>
    </location>
</feature>
<evidence type="ECO:0000256" key="13">
    <source>
        <dbReference type="ARBA" id="ARBA00023136"/>
    </source>
</evidence>
<feature type="disulfide bond" evidence="20">
    <location>
        <begin position="102"/>
        <end position="115"/>
    </location>
</feature>
<dbReference type="FunFam" id="1.10.510.10:FF:001512">
    <property type="entry name" value="Receptor tyrosine-protein kinase erbB-2"/>
    <property type="match status" value="1"/>
</dbReference>
<reference evidence="29" key="1">
    <citation type="submission" date="2011-08" db="EMBL/GenBank/DDBJ databases">
        <title>The draft genome of Latimeria chalumnae.</title>
        <authorList>
            <person name="Di Palma F."/>
            <person name="Alfoldi J."/>
            <person name="Johnson J."/>
            <person name="Berlin A."/>
            <person name="Gnerre S."/>
            <person name="Jaffe D."/>
            <person name="MacCallum I."/>
            <person name="Young S."/>
            <person name="Walker B.J."/>
            <person name="Lander E."/>
            <person name="Lindblad-Toh K."/>
        </authorList>
    </citation>
    <scope>NUCLEOTIDE SEQUENCE [LARGE SCALE GENOMIC DNA]</scope>
    <source>
        <strain evidence="29">Wild caught</strain>
    </source>
</reference>
<keyword evidence="8 19" id="KW-0547">Nucleotide-binding</keyword>
<dbReference type="EMBL" id="AFYH01120052">
    <property type="status" value="NOT_ANNOTATED_CDS"/>
    <property type="molecule type" value="Genomic_DNA"/>
</dbReference>
<dbReference type="Pfam" id="PF00041">
    <property type="entry name" value="fn3"/>
    <property type="match status" value="2"/>
</dbReference>
<dbReference type="InterPro" id="IPR008266">
    <property type="entry name" value="Tyr_kinase_AS"/>
</dbReference>
<keyword evidence="11" id="KW-0130">Cell adhesion</keyword>
<dbReference type="EMBL" id="AFYH01120049">
    <property type="status" value="NOT_ANNOTATED_CDS"/>
    <property type="molecule type" value="Genomic_DNA"/>
</dbReference>
<dbReference type="Gene3D" id="3.30.200.20">
    <property type="entry name" value="Phosphorylase Kinase, domain 1"/>
    <property type="match status" value="1"/>
</dbReference>
<reference evidence="28" key="3">
    <citation type="submission" date="2025-09" db="UniProtKB">
        <authorList>
            <consortium name="Ensembl"/>
        </authorList>
    </citation>
    <scope>IDENTIFICATION</scope>
</reference>
<dbReference type="FunFam" id="2.10.50.10:FF:000001">
    <property type="entry name" value="Ephrin type-A receptor 5"/>
    <property type="match status" value="1"/>
</dbReference>
<dbReference type="GO" id="GO:0050793">
    <property type="term" value="P:regulation of developmental process"/>
    <property type="evidence" value="ECO:0007669"/>
    <property type="project" value="UniProtKB-ARBA"/>
</dbReference>
<dbReference type="GO" id="GO:0005005">
    <property type="term" value="F:transmembrane-ephrin receptor activity"/>
    <property type="evidence" value="ECO:0007669"/>
    <property type="project" value="TreeGrafter"/>
</dbReference>
<keyword evidence="13 23" id="KW-0472">Membrane</keyword>
<comment type="catalytic activity">
    <reaction evidence="17">
        <text>L-tyrosyl-[protein] + ATP = O-phospho-L-tyrosyl-[protein] + ADP + H(+)</text>
        <dbReference type="Rhea" id="RHEA:10596"/>
        <dbReference type="Rhea" id="RHEA-COMP:10136"/>
        <dbReference type="Rhea" id="RHEA-COMP:20101"/>
        <dbReference type="ChEBI" id="CHEBI:15378"/>
        <dbReference type="ChEBI" id="CHEBI:30616"/>
        <dbReference type="ChEBI" id="CHEBI:46858"/>
        <dbReference type="ChEBI" id="CHEBI:61978"/>
        <dbReference type="ChEBI" id="CHEBI:456216"/>
        <dbReference type="EC" id="2.7.10.1"/>
    </reaction>
</comment>
<dbReference type="SUPFAM" id="SSF57184">
    <property type="entry name" value="Growth factor receptor domain"/>
    <property type="match status" value="1"/>
</dbReference>
<keyword evidence="3" id="KW-1003">Cell membrane</keyword>
<dbReference type="InParanoid" id="H3AYV3"/>
<evidence type="ECO:0000256" key="14">
    <source>
        <dbReference type="ARBA" id="ARBA00023137"/>
    </source>
</evidence>
<dbReference type="InterPro" id="IPR036116">
    <property type="entry name" value="FN3_sf"/>
</dbReference>
<dbReference type="EMBL" id="AFYH01120054">
    <property type="status" value="NOT_ANNOTATED_CDS"/>
    <property type="molecule type" value="Genomic_DNA"/>
</dbReference>
<evidence type="ECO:0000256" key="6">
    <source>
        <dbReference type="ARBA" id="ARBA00022729"/>
    </source>
</evidence>
<keyword evidence="6" id="KW-0732">Signal</keyword>
<dbReference type="FunFam" id="2.60.40.1770:FF:000001">
    <property type="entry name" value="Ephrin type-A receptor 5"/>
    <property type="match status" value="1"/>
</dbReference>
<dbReference type="Gene3D" id="1.10.510.10">
    <property type="entry name" value="Transferase(Phosphotransferase) domain 1"/>
    <property type="match status" value="1"/>
</dbReference>
<dbReference type="SUPFAM" id="SSF56112">
    <property type="entry name" value="Protein kinase-like (PK-like)"/>
    <property type="match status" value="1"/>
</dbReference>
<dbReference type="PROSITE" id="PS00109">
    <property type="entry name" value="PROTEIN_KINASE_TYR"/>
    <property type="match status" value="1"/>
</dbReference>
<organism evidence="28 29">
    <name type="scientific">Latimeria chalumnae</name>
    <name type="common">Coelacanth</name>
    <dbReference type="NCBI Taxonomy" id="7897"/>
    <lineage>
        <taxon>Eukaryota</taxon>
        <taxon>Metazoa</taxon>
        <taxon>Chordata</taxon>
        <taxon>Craniata</taxon>
        <taxon>Vertebrata</taxon>
        <taxon>Euteleostomi</taxon>
        <taxon>Coelacanthiformes</taxon>
        <taxon>Coelacanthidae</taxon>
        <taxon>Latimeria</taxon>
    </lineage>
</organism>
<dbReference type="Gene3D" id="2.10.50.10">
    <property type="entry name" value="Tumor Necrosis Factor Receptor, subunit A, domain 2"/>
    <property type="match status" value="1"/>
</dbReference>
<evidence type="ECO:0000256" key="10">
    <source>
        <dbReference type="ARBA" id="ARBA00022840"/>
    </source>
</evidence>
<keyword evidence="5 23" id="KW-0812">Transmembrane</keyword>
<evidence type="ECO:0000256" key="5">
    <source>
        <dbReference type="ARBA" id="ARBA00022692"/>
    </source>
</evidence>
<dbReference type="InterPro" id="IPR001660">
    <property type="entry name" value="SAM"/>
</dbReference>
<evidence type="ECO:0000256" key="7">
    <source>
        <dbReference type="ARBA" id="ARBA00022737"/>
    </source>
</evidence>
<keyword evidence="14" id="KW-0829">Tyrosine-protein kinase</keyword>
<evidence type="ECO:0000256" key="1">
    <source>
        <dbReference type="ARBA" id="ARBA00004251"/>
    </source>
</evidence>
<evidence type="ECO:0000256" key="11">
    <source>
        <dbReference type="ARBA" id="ARBA00022889"/>
    </source>
</evidence>
<dbReference type="Pfam" id="PF14575">
    <property type="entry name" value="EphA2_TM"/>
    <property type="match status" value="1"/>
</dbReference>
<feature type="binding site" evidence="19">
    <location>
        <begin position="618"/>
        <end position="626"/>
    </location>
    <ligand>
        <name>ATP</name>
        <dbReference type="ChEBI" id="CHEBI:30616"/>
    </ligand>
</feature>
<dbReference type="InterPro" id="IPR001090">
    <property type="entry name" value="Ephrin_rcpt_lig-bd_dom"/>
</dbReference>
<dbReference type="FunFam" id="2.60.120.260:FF:000023">
    <property type="entry name" value="Ephrin type-A receptor 2"/>
    <property type="match status" value="1"/>
</dbReference>
<dbReference type="InterPro" id="IPR003961">
    <property type="entry name" value="FN3_dom"/>
</dbReference>
<dbReference type="HOGENOM" id="CLU_000288_141_0_1"/>
<dbReference type="PROSITE" id="PS51550">
    <property type="entry name" value="EPH_LBD"/>
    <property type="match status" value="1"/>
</dbReference>
<evidence type="ECO:0000256" key="17">
    <source>
        <dbReference type="ARBA" id="ARBA00051243"/>
    </source>
</evidence>
<dbReference type="SMART" id="SM00219">
    <property type="entry name" value="TyrKc"/>
    <property type="match status" value="1"/>
</dbReference>
<dbReference type="InterPro" id="IPR017441">
    <property type="entry name" value="Protein_kinase_ATP_BS"/>
</dbReference>
<keyword evidence="7" id="KW-0677">Repeat</keyword>
<feature type="domain" description="SAM" evidence="25">
    <location>
        <begin position="920"/>
        <end position="962"/>
    </location>
</feature>
<dbReference type="PANTHER" id="PTHR46877">
    <property type="entry name" value="EPH RECEPTOR A5"/>
    <property type="match status" value="1"/>
</dbReference>
<keyword evidence="16" id="KW-0325">Glycoprotein</keyword>
<dbReference type="EMBL" id="AFYH01120057">
    <property type="status" value="NOT_ANNOTATED_CDS"/>
    <property type="molecule type" value="Genomic_DNA"/>
</dbReference>
<dbReference type="CDD" id="cd00063">
    <property type="entry name" value="FN3"/>
    <property type="match status" value="2"/>
</dbReference>
<dbReference type="GO" id="GO:0007411">
    <property type="term" value="P:axon guidance"/>
    <property type="evidence" value="ECO:0007669"/>
    <property type="project" value="TreeGrafter"/>
</dbReference>
<dbReference type="GO" id="GO:0030425">
    <property type="term" value="C:dendrite"/>
    <property type="evidence" value="ECO:0007669"/>
    <property type="project" value="TreeGrafter"/>
</dbReference>
<dbReference type="Proteomes" id="UP000008672">
    <property type="component" value="Unassembled WGS sequence"/>
</dbReference>
<dbReference type="GO" id="GO:0007155">
    <property type="term" value="P:cell adhesion"/>
    <property type="evidence" value="ECO:0007669"/>
    <property type="project" value="UniProtKB-KW"/>
</dbReference>
<feature type="binding site" evidence="19 21">
    <location>
        <position position="644"/>
    </location>
    <ligand>
        <name>ATP</name>
        <dbReference type="ChEBI" id="CHEBI:30616"/>
    </ligand>
</feature>
<dbReference type="InterPro" id="IPR008979">
    <property type="entry name" value="Galactose-bd-like_sf"/>
</dbReference>
<evidence type="ECO:0000256" key="12">
    <source>
        <dbReference type="ARBA" id="ARBA00022989"/>
    </source>
</evidence>
<feature type="domain" description="Fibronectin type-III" evidence="26">
    <location>
        <begin position="435"/>
        <end position="528"/>
    </location>
</feature>
<evidence type="ECO:0000256" key="4">
    <source>
        <dbReference type="ARBA" id="ARBA00022679"/>
    </source>
</evidence>
<dbReference type="SMART" id="SM00615">
    <property type="entry name" value="EPH_lbd"/>
    <property type="match status" value="1"/>
</dbReference>
<dbReference type="EMBL" id="AFYH01120053">
    <property type="status" value="NOT_ANNOTATED_CDS"/>
    <property type="molecule type" value="Genomic_DNA"/>
</dbReference>
<dbReference type="FunFam" id="3.30.200.20:FF:000802">
    <property type="entry name" value="Ephrin receptor 1"/>
    <property type="match status" value="1"/>
</dbReference>
<keyword evidence="12 23" id="KW-1133">Transmembrane helix</keyword>
<dbReference type="STRING" id="7897.ENSLACP00000014824"/>
<evidence type="ECO:0000256" key="15">
    <source>
        <dbReference type="ARBA" id="ARBA00023170"/>
    </source>
</evidence>
<dbReference type="EMBL" id="AFYH01120055">
    <property type="status" value="NOT_ANNOTATED_CDS"/>
    <property type="molecule type" value="Genomic_DNA"/>
</dbReference>
<dbReference type="InterPro" id="IPR013783">
    <property type="entry name" value="Ig-like_fold"/>
</dbReference>
<dbReference type="SUPFAM" id="SSF47769">
    <property type="entry name" value="SAM/Pointed domain"/>
    <property type="match status" value="1"/>
</dbReference>
<dbReference type="PROSITE" id="PS50105">
    <property type="entry name" value="SAM_DOMAIN"/>
    <property type="match status" value="1"/>
</dbReference>
<evidence type="ECO:0000313" key="28">
    <source>
        <dbReference type="Ensembl" id="ENSLACP00000014824.1"/>
    </source>
</evidence>
<evidence type="ECO:0000256" key="16">
    <source>
        <dbReference type="ARBA" id="ARBA00023180"/>
    </source>
</evidence>
<dbReference type="SUPFAM" id="SSF49265">
    <property type="entry name" value="Fibronectin type III"/>
    <property type="match status" value="1"/>
</dbReference>
<evidence type="ECO:0000256" key="2">
    <source>
        <dbReference type="ARBA" id="ARBA00011902"/>
    </source>
</evidence>
<dbReference type="Pfam" id="PF00536">
    <property type="entry name" value="SAM_1"/>
    <property type="match status" value="1"/>
</dbReference>
<evidence type="ECO:0000313" key="29">
    <source>
        <dbReference type="Proteomes" id="UP000008672"/>
    </source>
</evidence>
<feature type="domain" description="Protein kinase" evidence="24">
    <location>
        <begin position="612"/>
        <end position="920"/>
    </location>
</feature>
<keyword evidence="4" id="KW-0808">Transferase</keyword>
<evidence type="ECO:0000256" key="22">
    <source>
        <dbReference type="SAM" id="MobiDB-lite"/>
    </source>
</evidence>
<dbReference type="FunCoup" id="H3AYV3">
    <property type="interactions" value="107"/>
</dbReference>
<keyword evidence="20" id="KW-1015">Disulfide bond</keyword>
<feature type="domain" description="Fibronectin type-III" evidence="26">
    <location>
        <begin position="324"/>
        <end position="432"/>
    </location>
</feature>
<dbReference type="EMBL" id="AFYH01120051">
    <property type="status" value="NOT_ANNOTATED_CDS"/>
    <property type="molecule type" value="Genomic_DNA"/>
</dbReference>
<dbReference type="PROSITE" id="PS50853">
    <property type="entry name" value="FN3"/>
    <property type="match status" value="2"/>
</dbReference>
<feature type="active site" description="Proton acceptor" evidence="18">
    <location>
        <position position="737"/>
    </location>
</feature>
<dbReference type="PIRSF" id="PIRSF000666">
    <property type="entry name" value="TyrPK_ephrin_receptor"/>
    <property type="match status" value="1"/>
</dbReference>
<keyword evidence="10 19" id="KW-0067">ATP-binding</keyword>
<dbReference type="EC" id="2.7.10.1" evidence="2"/>
<dbReference type="PROSITE" id="PS00107">
    <property type="entry name" value="PROTEIN_KINASE_ATP"/>
    <property type="match status" value="1"/>
</dbReference>
<dbReference type="Gene3D" id="1.10.150.50">
    <property type="entry name" value="Transcription Factor, Ets-1"/>
    <property type="match status" value="1"/>
</dbReference>
<dbReference type="InterPro" id="IPR020635">
    <property type="entry name" value="Tyr_kinase_cat_dom"/>
</dbReference>
<dbReference type="Gene3D" id="2.60.40.10">
    <property type="entry name" value="Immunoglobulins"/>
    <property type="match status" value="2"/>
</dbReference>
<evidence type="ECO:0000256" key="20">
    <source>
        <dbReference type="PIRSR" id="PIRSR000666-3"/>
    </source>
</evidence>
<dbReference type="InterPro" id="IPR011009">
    <property type="entry name" value="Kinase-like_dom_sf"/>
</dbReference>
<dbReference type="InterPro" id="IPR050449">
    <property type="entry name" value="Ephrin_rcpt_TKs"/>
</dbReference>
<name>H3AYV3_LATCH</name>
<accession>H3AYV3</accession>
<dbReference type="AlphaFoldDB" id="H3AYV3"/>
<feature type="disulfide bond" evidence="20">
    <location>
        <begin position="68"/>
        <end position="188"/>
    </location>
</feature>
<dbReference type="PROSITE" id="PS50011">
    <property type="entry name" value="PROTEIN_KINASE_DOM"/>
    <property type="match status" value="1"/>
</dbReference>
<evidence type="ECO:0000259" key="27">
    <source>
        <dbReference type="PROSITE" id="PS51550"/>
    </source>
</evidence>
<dbReference type="InterPro" id="IPR009030">
    <property type="entry name" value="Growth_fac_rcpt_cys_sf"/>
</dbReference>
<dbReference type="eggNOG" id="KOG0196">
    <property type="taxonomic scope" value="Eukaryota"/>
</dbReference>
<evidence type="ECO:0000259" key="24">
    <source>
        <dbReference type="PROSITE" id="PS50011"/>
    </source>
</evidence>
<sequence>WREVGAVLPHASLSPLPPGVESDSCTVTILDTAKAQGDLGWLPDPAENGWSESQVMLNGTQSYMYQDCNLFEQQTNWLRTNWIYRGEARRIFIELKFTVRDCKNLVGVLPVGAVCKETFNLLYLESERDHGILFHRHLFTKIDTLAPDESFTLRGSKAGDMQFNTEVRSVGELSQRGFYLAFQNFGACVALVAVRVYYQLCPADTRNLARFAETVGGAEGLLEVAGVCVENAEEDGTPKMHCSSDGEWLIPVHQCRCKVGYEQKDGRCKVACNHGYYKAAVELVHCLKCPLNSMSVAEGSTSCPCKKGFYRARSEMDGTPCTQPPSPPRNASASVTGLKVALKWLPPEDLGGRRDLSYSVECEKCPWETEICEPCSSAVTFNPRSDGLSGPAVTVEGLDSYTNYTFRIAATNGVSELSGTRPYITTMVTVRHGVSISNAEVTLMSRGENTIKVKWAVFQHRSASFQGYDVMSILNGENNSYNVKQIKEAMATLEELQPGTTYLVQVRVLTPIGPGPYSSAYQFQTLPAGTGVSIFSSIFTLGLGLGLSQYYDVYMLQMVQSARTCVQEARSARTVLARVEKVPLKPYVDLHAYEDPSQAFLQFTREIEPSHLSTENTIGEGEFGEVYRGVLKYPGKERIPVAIKTLKSTYSESQWWNFLREATIMGQFHHPNIIHLEGVVTRKKPMMILTEFMENGALDSFLRENDGKFSPFQLTGMLSGIASGMKYLSDRNYVHRDLAARNILVNRDLECKVSDFGLSRILQDDEEGTYETRGGKIPIRWTAPEAIAYRTFTSASDVWSYGILMWEVLSYGDKPYGEMSNQEVRGSEPPGSVPPPPPNLTLSPILLEEGEAVTGYSRFLKSQSHVQMILTLPPSHSALSRLEESLSDAFRSEGTSGLPQSLDVLKPLIESTSLILHFVFVTLGSAYCSVIFNMSSWDLKQMGIAMSGHQKRILCSIQGFKD</sequence>
<dbReference type="SMART" id="SM00060">
    <property type="entry name" value="FN3"/>
    <property type="match status" value="2"/>
</dbReference>
<dbReference type="Pfam" id="PF01404">
    <property type="entry name" value="Ephrin_lbd"/>
    <property type="match status" value="1"/>
</dbReference>
<evidence type="ECO:0000256" key="19">
    <source>
        <dbReference type="PIRSR" id="PIRSR000666-2"/>
    </source>
</evidence>
<dbReference type="EMBL" id="AFYH01120056">
    <property type="status" value="NOT_ANNOTATED_CDS"/>
    <property type="molecule type" value="Genomic_DNA"/>
</dbReference>
<evidence type="ECO:0000259" key="26">
    <source>
        <dbReference type="PROSITE" id="PS50853"/>
    </source>
</evidence>
<dbReference type="Pfam" id="PF25599">
    <property type="entry name" value="Ephrin_CRD"/>
    <property type="match status" value="1"/>
</dbReference>
<reference evidence="28" key="2">
    <citation type="submission" date="2025-08" db="UniProtKB">
        <authorList>
            <consortium name="Ensembl"/>
        </authorList>
    </citation>
    <scope>IDENTIFICATION</scope>
</reference>
<dbReference type="GO" id="GO:0005886">
    <property type="term" value="C:plasma membrane"/>
    <property type="evidence" value="ECO:0007669"/>
    <property type="project" value="UniProtKB-SubCell"/>
</dbReference>
<evidence type="ECO:0000259" key="25">
    <source>
        <dbReference type="PROSITE" id="PS50105"/>
    </source>
</evidence>
<dbReference type="InterPro" id="IPR016257">
    <property type="entry name" value="Tyr_kinase_ephrin_rcpt"/>
</dbReference>
<dbReference type="PRINTS" id="PR00109">
    <property type="entry name" value="TYRKINASE"/>
</dbReference>
<dbReference type="PANTHER" id="PTHR46877:SF20">
    <property type="entry name" value="RECEPTOR PROTEIN-TYROSINE KINASE"/>
    <property type="match status" value="1"/>
</dbReference>
<evidence type="ECO:0000256" key="21">
    <source>
        <dbReference type="PROSITE-ProRule" id="PRU10141"/>
    </source>
</evidence>
<evidence type="ECO:0000256" key="23">
    <source>
        <dbReference type="SAM" id="Phobius"/>
    </source>
</evidence>
<comment type="subcellular location">
    <subcellularLocation>
        <location evidence="1">Cell membrane</location>
        <topology evidence="1">Single-pass type I membrane protein</topology>
    </subcellularLocation>
</comment>
<dbReference type="FunFam" id="2.60.40.10:FF:000059">
    <property type="entry name" value="Ephrin type-A receptor 6"/>
    <property type="match status" value="1"/>
</dbReference>
<keyword evidence="29" id="KW-1185">Reference proteome</keyword>
<dbReference type="InterPro" id="IPR000719">
    <property type="entry name" value="Prot_kinase_dom"/>
</dbReference>
<keyword evidence="9" id="KW-0418">Kinase</keyword>
<dbReference type="InterPro" id="IPR013761">
    <property type="entry name" value="SAM/pointed_sf"/>
</dbReference>
<dbReference type="Pfam" id="PF07714">
    <property type="entry name" value="PK_Tyr_Ser-Thr"/>
    <property type="match status" value="1"/>
</dbReference>